<dbReference type="InterPro" id="IPR008271">
    <property type="entry name" value="Ser/Thr_kinase_AS"/>
</dbReference>
<feature type="domain" description="Protein kinase" evidence="21">
    <location>
        <begin position="322"/>
        <end position="602"/>
    </location>
</feature>
<reference evidence="23" key="1">
    <citation type="submission" date="2021-03" db="EMBL/GenBank/DDBJ databases">
        <authorList>
            <consortium name="Genoscope - CEA"/>
            <person name="William W."/>
        </authorList>
    </citation>
    <scope>NUCLEOTIDE SEQUENCE</scope>
    <source>
        <strain evidence="23">Doubled-haploid Pahang</strain>
    </source>
</reference>
<dbReference type="Pfam" id="PF01657">
    <property type="entry name" value="Stress-antifung"/>
    <property type="match status" value="2"/>
</dbReference>
<evidence type="ECO:0000256" key="11">
    <source>
        <dbReference type="ARBA" id="ARBA00022989"/>
    </source>
</evidence>
<dbReference type="GO" id="GO:0016020">
    <property type="term" value="C:membrane"/>
    <property type="evidence" value="ECO:0007669"/>
    <property type="project" value="UniProtKB-SubCell"/>
</dbReference>
<dbReference type="PROSITE" id="PS00107">
    <property type="entry name" value="PROTEIN_KINASE_ATP"/>
    <property type="match status" value="1"/>
</dbReference>
<keyword evidence="9" id="KW-0418">Kinase</keyword>
<evidence type="ECO:0000256" key="4">
    <source>
        <dbReference type="ARBA" id="ARBA00022679"/>
    </source>
</evidence>
<comment type="catalytic activity">
    <reaction evidence="16">
        <text>L-threonyl-[protein] + ATP = O-phospho-L-threonyl-[protein] + ADP + H(+)</text>
        <dbReference type="Rhea" id="RHEA:46608"/>
        <dbReference type="Rhea" id="RHEA-COMP:11060"/>
        <dbReference type="Rhea" id="RHEA-COMP:11605"/>
        <dbReference type="ChEBI" id="CHEBI:15378"/>
        <dbReference type="ChEBI" id="CHEBI:30013"/>
        <dbReference type="ChEBI" id="CHEBI:30616"/>
        <dbReference type="ChEBI" id="CHEBI:61977"/>
        <dbReference type="ChEBI" id="CHEBI:456216"/>
    </reaction>
</comment>
<dbReference type="InterPro" id="IPR052059">
    <property type="entry name" value="CR_Ser/Thr_kinase"/>
</dbReference>
<evidence type="ECO:0000259" key="22">
    <source>
        <dbReference type="PROSITE" id="PS51473"/>
    </source>
</evidence>
<dbReference type="GO" id="GO:0005524">
    <property type="term" value="F:ATP binding"/>
    <property type="evidence" value="ECO:0007669"/>
    <property type="project" value="UniProtKB-UniRule"/>
</dbReference>
<comment type="subcellular location">
    <subcellularLocation>
        <location evidence="1">Membrane</location>
        <topology evidence="1">Single-pass membrane protein</topology>
    </subcellularLocation>
</comment>
<evidence type="ECO:0000256" key="19">
    <source>
        <dbReference type="SAM" id="Phobius"/>
    </source>
</evidence>
<proteinExistence type="predicted"/>
<feature type="binding site" evidence="17">
    <location>
        <position position="350"/>
    </location>
    <ligand>
        <name>ATP</name>
        <dbReference type="ChEBI" id="CHEBI:30616"/>
    </ligand>
</feature>
<dbReference type="InterPro" id="IPR000719">
    <property type="entry name" value="Prot_kinase_dom"/>
</dbReference>
<accession>A0A8D7F2Z8</accession>
<dbReference type="OrthoDB" id="4062651at2759"/>
<evidence type="ECO:0000256" key="16">
    <source>
        <dbReference type="ARBA" id="ARBA00047951"/>
    </source>
</evidence>
<feature type="domain" description="Gnk2-homologous" evidence="22">
    <location>
        <begin position="26"/>
        <end position="134"/>
    </location>
</feature>
<protein>
    <submittedName>
        <fullName evidence="23">(wild Malaysian banana) hypothetical protein</fullName>
    </submittedName>
</protein>
<keyword evidence="10 17" id="KW-0067">ATP-binding</keyword>
<dbReference type="PROSITE" id="PS50011">
    <property type="entry name" value="PROTEIN_KINASE_DOM"/>
    <property type="match status" value="1"/>
</dbReference>
<feature type="transmembrane region" description="Helical" evidence="19">
    <location>
        <begin position="261"/>
        <end position="284"/>
    </location>
</feature>
<dbReference type="GO" id="GO:0004674">
    <property type="term" value="F:protein serine/threonine kinase activity"/>
    <property type="evidence" value="ECO:0007669"/>
    <property type="project" value="UniProtKB-KW"/>
</dbReference>
<keyword evidence="11 19" id="KW-1133">Transmembrane helix</keyword>
<dbReference type="InterPro" id="IPR017441">
    <property type="entry name" value="Protein_kinase_ATP_BS"/>
</dbReference>
<evidence type="ECO:0000256" key="6">
    <source>
        <dbReference type="ARBA" id="ARBA00022729"/>
    </source>
</evidence>
<dbReference type="KEGG" id="mus:103984522"/>
<evidence type="ECO:0000256" key="18">
    <source>
        <dbReference type="SAM" id="MobiDB-lite"/>
    </source>
</evidence>
<dbReference type="FunFam" id="1.10.510.10:FF:000336">
    <property type="entry name" value="Cysteine-rich receptor-like protein kinase 2"/>
    <property type="match status" value="1"/>
</dbReference>
<dbReference type="PROSITE" id="PS51473">
    <property type="entry name" value="GNK2"/>
    <property type="match status" value="2"/>
</dbReference>
<dbReference type="Gene3D" id="3.30.430.20">
    <property type="entry name" value="Gnk2 domain, C-X8-C-X2-C motif"/>
    <property type="match status" value="2"/>
</dbReference>
<dbReference type="InterPro" id="IPR011009">
    <property type="entry name" value="Kinase-like_dom_sf"/>
</dbReference>
<evidence type="ECO:0000256" key="12">
    <source>
        <dbReference type="ARBA" id="ARBA00023136"/>
    </source>
</evidence>
<sequence>MYRIMHRIIVVVVLLWRSRVTADPQTTLLNAGCSQYNASGNAAFVATLNETLADLRSSLSSAAAGTSAASFATAQRPRAADPVYALFQCRAYLSSADCLACLSVAEARIRRCGNANGARVIYDGCVLRYESSTFFDQTTLPGNAGVCNGSAASDAGFSEAAKALVRDLTSATPRVSGFFAAAERDGVFAVAQCVETVNEEGCAQCLTVADANIESCPPDTDGRSVDAGCFMRYSSKSFFPANQTVDLSQFLSSGKSNKKGAIIGGVVGGICGLLLLAIVALLWIKRSRRRQGFRTGDLLGATELQGPLNFHYKDLKAATNNFSEENKLGEGGFGDVYKGTLKNGKTVAVKRLAIAQISRAKADFQSEVKLISNVHHRNLVRLLGCSSKGQDLLLVYEYMANSSLNKFIFGDRQGFLNWKQRFNIIVGMARGLAYLHQEFHVCIIHRDIKSSNILLDDDFQPRIADFGLARLLPEDQSHLSTKFAGTLGYTAPEYAIHGQLSEKVDTYSFGVVVLEIISGRKSNDAQLEPVIQYLLEWAWKLYESGDSIDLVDRSLDPTEYSPEEMKRIVKIALLCTQSTVSARPTMSEVVVLLLSEGDHDRLQPTRPTFIDATSRVRGDGSTSTGSSSTSNATVSASQFSAR</sequence>
<dbReference type="CDD" id="cd23509">
    <property type="entry name" value="Gnk2-like"/>
    <property type="match status" value="2"/>
</dbReference>
<evidence type="ECO:0000256" key="20">
    <source>
        <dbReference type="SAM" id="SignalP"/>
    </source>
</evidence>
<dbReference type="EMBL" id="HG996470">
    <property type="protein sequence ID" value="CAG1838213.1"/>
    <property type="molecule type" value="Genomic_DNA"/>
</dbReference>
<evidence type="ECO:0000256" key="17">
    <source>
        <dbReference type="PROSITE-ProRule" id="PRU10141"/>
    </source>
</evidence>
<keyword evidence="8 17" id="KW-0547">Nucleotide-binding</keyword>
<evidence type="ECO:0000256" key="9">
    <source>
        <dbReference type="ARBA" id="ARBA00022777"/>
    </source>
</evidence>
<dbReference type="Pfam" id="PF00069">
    <property type="entry name" value="Pkinase"/>
    <property type="match status" value="1"/>
</dbReference>
<keyword evidence="2" id="KW-0723">Serine/threonine-protein kinase</keyword>
<keyword evidence="3" id="KW-0597">Phosphoprotein</keyword>
<keyword evidence="14" id="KW-0325">Glycoprotein</keyword>
<dbReference type="SMART" id="SM00220">
    <property type="entry name" value="S_TKc"/>
    <property type="match status" value="1"/>
</dbReference>
<dbReference type="CDD" id="cd14066">
    <property type="entry name" value="STKc_IRAK"/>
    <property type="match status" value="1"/>
</dbReference>
<dbReference type="AlphaFoldDB" id="A0A8D7F2Z8"/>
<evidence type="ECO:0000256" key="8">
    <source>
        <dbReference type="ARBA" id="ARBA00022741"/>
    </source>
</evidence>
<keyword evidence="13" id="KW-0675">Receptor</keyword>
<dbReference type="SUPFAM" id="SSF56112">
    <property type="entry name" value="Protein kinase-like (PK-like)"/>
    <property type="match status" value="1"/>
</dbReference>
<evidence type="ECO:0000256" key="3">
    <source>
        <dbReference type="ARBA" id="ARBA00022553"/>
    </source>
</evidence>
<feature type="signal peptide" evidence="20">
    <location>
        <begin position="1"/>
        <end position="22"/>
    </location>
</feature>
<feature type="domain" description="Gnk2-homologous" evidence="22">
    <location>
        <begin position="139"/>
        <end position="238"/>
    </location>
</feature>
<dbReference type="FunFam" id="3.30.430.20:FF:000015">
    <property type="entry name" value="Cysteine-rich receptor-like protein kinase 3"/>
    <property type="match status" value="1"/>
</dbReference>
<evidence type="ECO:0000256" key="5">
    <source>
        <dbReference type="ARBA" id="ARBA00022692"/>
    </source>
</evidence>
<dbReference type="Gene3D" id="3.30.200.20">
    <property type="entry name" value="Phosphorylase Kinase, domain 1"/>
    <property type="match status" value="1"/>
</dbReference>
<evidence type="ECO:0000256" key="1">
    <source>
        <dbReference type="ARBA" id="ARBA00004167"/>
    </source>
</evidence>
<dbReference type="Gene3D" id="1.10.510.10">
    <property type="entry name" value="Transferase(Phosphotransferase) domain 1"/>
    <property type="match status" value="1"/>
</dbReference>
<dbReference type="InterPro" id="IPR002902">
    <property type="entry name" value="GNK2"/>
</dbReference>
<keyword evidence="5 19" id="KW-0812">Transmembrane</keyword>
<dbReference type="PANTHER" id="PTHR47973">
    <property type="entry name" value="CYSTEINE-RICH RECEPTOR-LIKE PROTEIN KINASE 3"/>
    <property type="match status" value="1"/>
</dbReference>
<keyword evidence="4" id="KW-0808">Transferase</keyword>
<organism evidence="23">
    <name type="scientific">Musa acuminata subsp. malaccensis</name>
    <name type="common">Wild banana</name>
    <name type="synonym">Musa malaccensis</name>
    <dbReference type="NCBI Taxonomy" id="214687"/>
    <lineage>
        <taxon>Eukaryota</taxon>
        <taxon>Viridiplantae</taxon>
        <taxon>Streptophyta</taxon>
        <taxon>Embryophyta</taxon>
        <taxon>Tracheophyta</taxon>
        <taxon>Spermatophyta</taxon>
        <taxon>Magnoliopsida</taxon>
        <taxon>Liliopsida</taxon>
        <taxon>Zingiberales</taxon>
        <taxon>Musaceae</taxon>
        <taxon>Musa</taxon>
    </lineage>
</organism>
<evidence type="ECO:0000256" key="14">
    <source>
        <dbReference type="ARBA" id="ARBA00023180"/>
    </source>
</evidence>
<name>A0A8D7F2Z8_MUSAM</name>
<comment type="catalytic activity">
    <reaction evidence="15">
        <text>L-seryl-[protein] + ATP = O-phospho-L-seryl-[protein] + ADP + H(+)</text>
        <dbReference type="Rhea" id="RHEA:17989"/>
        <dbReference type="Rhea" id="RHEA-COMP:9863"/>
        <dbReference type="Rhea" id="RHEA-COMP:11604"/>
        <dbReference type="ChEBI" id="CHEBI:15378"/>
        <dbReference type="ChEBI" id="CHEBI:29999"/>
        <dbReference type="ChEBI" id="CHEBI:30616"/>
        <dbReference type="ChEBI" id="CHEBI:83421"/>
        <dbReference type="ChEBI" id="CHEBI:456216"/>
    </reaction>
</comment>
<feature type="chain" id="PRO_5034047138" evidence="20">
    <location>
        <begin position="23"/>
        <end position="642"/>
    </location>
</feature>
<keyword evidence="12 19" id="KW-0472">Membrane</keyword>
<evidence type="ECO:0000259" key="21">
    <source>
        <dbReference type="PROSITE" id="PS50011"/>
    </source>
</evidence>
<evidence type="ECO:0000256" key="13">
    <source>
        <dbReference type="ARBA" id="ARBA00023170"/>
    </source>
</evidence>
<evidence type="ECO:0000313" key="23">
    <source>
        <dbReference type="EMBL" id="CAG1838213.1"/>
    </source>
</evidence>
<evidence type="ECO:0000256" key="10">
    <source>
        <dbReference type="ARBA" id="ARBA00022840"/>
    </source>
</evidence>
<dbReference type="FunFam" id="3.30.200.20:FF:000177">
    <property type="entry name" value="Cysteine-rich receptor-like protein kinase 2"/>
    <property type="match status" value="1"/>
</dbReference>
<keyword evidence="6 20" id="KW-0732">Signal</keyword>
<dbReference type="PROSITE" id="PS00108">
    <property type="entry name" value="PROTEIN_KINASE_ST"/>
    <property type="match status" value="1"/>
</dbReference>
<evidence type="ECO:0000256" key="2">
    <source>
        <dbReference type="ARBA" id="ARBA00022527"/>
    </source>
</evidence>
<evidence type="ECO:0000256" key="7">
    <source>
        <dbReference type="ARBA" id="ARBA00022737"/>
    </source>
</evidence>
<evidence type="ECO:0000256" key="15">
    <source>
        <dbReference type="ARBA" id="ARBA00047558"/>
    </source>
</evidence>
<feature type="compositionally biased region" description="Low complexity" evidence="18">
    <location>
        <begin position="613"/>
        <end position="642"/>
    </location>
</feature>
<keyword evidence="7" id="KW-0677">Repeat</keyword>
<dbReference type="InterPro" id="IPR038408">
    <property type="entry name" value="GNK2_sf"/>
</dbReference>
<feature type="region of interest" description="Disordered" evidence="18">
    <location>
        <begin position="611"/>
        <end position="642"/>
    </location>
</feature>
<gene>
    <name evidence="23" type="ORF">GSMUA_263900.1</name>
</gene>